<dbReference type="InterPro" id="IPR022792">
    <property type="entry name" value="T2SS_protein-GspN"/>
</dbReference>
<protein>
    <recommendedName>
        <fullName evidence="3">Type II secretion system protein N</fullName>
    </recommendedName>
    <alternativeName>
        <fullName evidence="10">General secretion pathway protein N</fullName>
    </alternativeName>
</protein>
<dbReference type="Proteomes" id="UP001321700">
    <property type="component" value="Unassembled WGS sequence"/>
</dbReference>
<evidence type="ECO:0000256" key="9">
    <source>
        <dbReference type="ARBA" id="ARBA00023136"/>
    </source>
</evidence>
<gene>
    <name evidence="12" type="primary">gspN</name>
    <name evidence="12" type="ORF">RAE19_05785</name>
</gene>
<organism evidence="12 13">
    <name type="scientific">Rhodoferax potami</name>
    <dbReference type="NCBI Taxonomy" id="3068338"/>
    <lineage>
        <taxon>Bacteria</taxon>
        <taxon>Pseudomonadati</taxon>
        <taxon>Pseudomonadota</taxon>
        <taxon>Betaproteobacteria</taxon>
        <taxon>Burkholderiales</taxon>
        <taxon>Comamonadaceae</taxon>
        <taxon>Rhodoferax</taxon>
    </lineage>
</organism>
<accession>A0ABU3KKD0</accession>
<reference evidence="12 13" key="1">
    <citation type="submission" date="2023-08" db="EMBL/GenBank/DDBJ databases">
        <title>Rhodoferax potami sp. nov. and Rhodoferax mekongensis sp. nov., isolated from the Mekong River in Thailand.</title>
        <authorList>
            <person name="Kitikhun S."/>
            <person name="Charoenyingcharoen P."/>
            <person name="Siriarchawattana P."/>
            <person name="Likhitrattanapisal S."/>
            <person name="Nilsakha T."/>
            <person name="Chanpet A."/>
            <person name="Rattanawaree P."/>
            <person name="Ingsriswang S."/>
        </authorList>
    </citation>
    <scope>NUCLEOTIDE SEQUENCE [LARGE SCALE GENOMIC DNA]</scope>
    <source>
        <strain evidence="12 13">TBRC 17660</strain>
    </source>
</reference>
<evidence type="ECO:0000256" key="3">
    <source>
        <dbReference type="ARBA" id="ARBA00021563"/>
    </source>
</evidence>
<evidence type="ECO:0000256" key="7">
    <source>
        <dbReference type="ARBA" id="ARBA00022692"/>
    </source>
</evidence>
<keyword evidence="4" id="KW-0813">Transport</keyword>
<evidence type="ECO:0000256" key="8">
    <source>
        <dbReference type="ARBA" id="ARBA00022927"/>
    </source>
</evidence>
<feature type="transmembrane region" description="Helical" evidence="11">
    <location>
        <begin position="24"/>
        <end position="43"/>
    </location>
</feature>
<keyword evidence="8" id="KW-0653">Protein transport</keyword>
<proteinExistence type="inferred from homology"/>
<keyword evidence="6" id="KW-0997">Cell inner membrane</keyword>
<evidence type="ECO:0000313" key="12">
    <source>
        <dbReference type="EMBL" id="MDT7518245.1"/>
    </source>
</evidence>
<evidence type="ECO:0000256" key="5">
    <source>
        <dbReference type="ARBA" id="ARBA00022475"/>
    </source>
</evidence>
<keyword evidence="11" id="KW-1133">Transmembrane helix</keyword>
<dbReference type="Pfam" id="PF01203">
    <property type="entry name" value="T2SSN"/>
    <property type="match status" value="1"/>
</dbReference>
<evidence type="ECO:0000256" key="4">
    <source>
        <dbReference type="ARBA" id="ARBA00022448"/>
    </source>
</evidence>
<evidence type="ECO:0000256" key="10">
    <source>
        <dbReference type="ARBA" id="ARBA00030772"/>
    </source>
</evidence>
<dbReference type="EMBL" id="JAVBIK010000001">
    <property type="protein sequence ID" value="MDT7518245.1"/>
    <property type="molecule type" value="Genomic_DNA"/>
</dbReference>
<keyword evidence="5" id="KW-1003">Cell membrane</keyword>
<evidence type="ECO:0000256" key="11">
    <source>
        <dbReference type="SAM" id="Phobius"/>
    </source>
</evidence>
<evidence type="ECO:0000256" key="6">
    <source>
        <dbReference type="ARBA" id="ARBA00022519"/>
    </source>
</evidence>
<comment type="caution">
    <text evidence="12">The sequence shown here is derived from an EMBL/GenBank/DDBJ whole genome shotgun (WGS) entry which is preliminary data.</text>
</comment>
<comment type="subcellular location">
    <subcellularLocation>
        <location evidence="1">Cell inner membrane</location>
    </subcellularLocation>
</comment>
<name>A0ABU3KKD0_9BURK</name>
<keyword evidence="7 11" id="KW-0812">Transmembrane</keyword>
<evidence type="ECO:0000313" key="13">
    <source>
        <dbReference type="Proteomes" id="UP001321700"/>
    </source>
</evidence>
<comment type="similarity">
    <text evidence="2">Belongs to the GSP N family.</text>
</comment>
<evidence type="ECO:0000256" key="2">
    <source>
        <dbReference type="ARBA" id="ARBA00007208"/>
    </source>
</evidence>
<keyword evidence="13" id="KW-1185">Reference proteome</keyword>
<dbReference type="RefSeq" id="WP_313874020.1">
    <property type="nucleotide sequence ID" value="NZ_JAVBIK010000001.1"/>
</dbReference>
<keyword evidence="9 11" id="KW-0472">Membrane</keyword>
<sequence>MAARPDILRRSQGQLDTGAKRGPWSWAVIGVLLGVLAGALAFAPARWLAAGLVWTDAPLRLHNPTGTVWNGSAQVLLRSGAEGSKALPGDLRWTLRPAWNDGGPGVRAEWRADCCLSAPWIWHVNGSLQSVQLRADDLLPAQGLRIPAGLLTGLGTPWNTLQPQGQLTLATNGLTVRLNARGTQLGGELALDALNMSTSLSTLRPVGSYRVTLRGGEQTAMTLSTLEGALQLSGTGKIGPQGLVFTGEARAAEGREDTLSNLLNIIGQRQGARSLIQLG</sequence>
<evidence type="ECO:0000256" key="1">
    <source>
        <dbReference type="ARBA" id="ARBA00004533"/>
    </source>
</evidence>